<feature type="compositionally biased region" description="Basic and acidic residues" evidence="6">
    <location>
        <begin position="231"/>
        <end position="242"/>
    </location>
</feature>
<feature type="compositionally biased region" description="Basic and acidic residues" evidence="6">
    <location>
        <begin position="158"/>
        <end position="167"/>
    </location>
</feature>
<dbReference type="InterPro" id="IPR019340">
    <property type="entry name" value="Histone_AcTrfase_su3"/>
</dbReference>
<reference evidence="7 8" key="1">
    <citation type="journal article" date="2016" name="Fungal Biol.">
        <title>The genome of Xylona heveae provides a window into fungal endophytism.</title>
        <authorList>
            <person name="Gazis R."/>
            <person name="Kuo A."/>
            <person name="Riley R."/>
            <person name="LaButti K."/>
            <person name="Lipzen A."/>
            <person name="Lin J."/>
            <person name="Amirebrahimi M."/>
            <person name="Hesse C.N."/>
            <person name="Spatafora J.W."/>
            <person name="Henrissat B."/>
            <person name="Hainaut M."/>
            <person name="Grigoriev I.V."/>
            <person name="Hibbett D.S."/>
        </authorList>
    </citation>
    <scope>NUCLEOTIDE SEQUENCE [LARGE SCALE GENOMIC DNA]</scope>
    <source>
        <strain evidence="7 8">TC161</strain>
    </source>
</reference>
<feature type="compositionally biased region" description="Basic and acidic residues" evidence="6">
    <location>
        <begin position="102"/>
        <end position="136"/>
    </location>
</feature>
<comment type="subcellular location">
    <subcellularLocation>
        <location evidence="1">Nucleus</location>
    </subcellularLocation>
</comment>
<keyword evidence="4" id="KW-0804">Transcription</keyword>
<dbReference type="GO" id="GO:0005634">
    <property type="term" value="C:nucleus"/>
    <property type="evidence" value="ECO:0007669"/>
    <property type="project" value="UniProtKB-SubCell"/>
</dbReference>
<organism evidence="7 8">
    <name type="scientific">Xylona heveae (strain CBS 132557 / TC161)</name>
    <dbReference type="NCBI Taxonomy" id="1328760"/>
    <lineage>
        <taxon>Eukaryota</taxon>
        <taxon>Fungi</taxon>
        <taxon>Dikarya</taxon>
        <taxon>Ascomycota</taxon>
        <taxon>Pezizomycotina</taxon>
        <taxon>Xylonomycetes</taxon>
        <taxon>Xylonales</taxon>
        <taxon>Xylonaceae</taxon>
        <taxon>Xylona</taxon>
    </lineage>
</organism>
<feature type="compositionally biased region" description="Basic and acidic residues" evidence="6">
    <location>
        <begin position="435"/>
        <end position="446"/>
    </location>
</feature>
<feature type="compositionally biased region" description="Low complexity" evidence="6">
    <location>
        <begin position="243"/>
        <end position="253"/>
    </location>
</feature>
<dbReference type="GO" id="GO:0003713">
    <property type="term" value="F:transcription coactivator activity"/>
    <property type="evidence" value="ECO:0007669"/>
    <property type="project" value="TreeGrafter"/>
</dbReference>
<evidence type="ECO:0000313" key="8">
    <source>
        <dbReference type="Proteomes" id="UP000076632"/>
    </source>
</evidence>
<accession>A0A165GD63</accession>
<dbReference type="GO" id="GO:0006357">
    <property type="term" value="P:regulation of transcription by RNA polymerase II"/>
    <property type="evidence" value="ECO:0007669"/>
    <property type="project" value="TreeGrafter"/>
</dbReference>
<feature type="region of interest" description="Disordered" evidence="6">
    <location>
        <begin position="100"/>
        <end position="280"/>
    </location>
</feature>
<dbReference type="Pfam" id="PF10198">
    <property type="entry name" value="Ada3"/>
    <property type="match status" value="1"/>
</dbReference>
<feature type="region of interest" description="Disordered" evidence="6">
    <location>
        <begin position="1"/>
        <end position="38"/>
    </location>
</feature>
<feature type="region of interest" description="Disordered" evidence="6">
    <location>
        <begin position="434"/>
        <end position="477"/>
    </location>
</feature>
<comment type="similarity">
    <text evidence="2">Belongs to the NGG1 family.</text>
</comment>
<dbReference type="PANTHER" id="PTHR13556:SF2">
    <property type="entry name" value="TRANSCRIPTIONAL ADAPTER 3"/>
    <property type="match status" value="1"/>
</dbReference>
<evidence type="ECO:0000256" key="3">
    <source>
        <dbReference type="ARBA" id="ARBA00023015"/>
    </source>
</evidence>
<dbReference type="GO" id="GO:0000124">
    <property type="term" value="C:SAGA complex"/>
    <property type="evidence" value="ECO:0007669"/>
    <property type="project" value="TreeGrafter"/>
</dbReference>
<feature type="region of interest" description="Disordered" evidence="6">
    <location>
        <begin position="378"/>
        <end position="413"/>
    </location>
</feature>
<dbReference type="EMBL" id="KV407459">
    <property type="protein sequence ID" value="KZF22047.1"/>
    <property type="molecule type" value="Genomic_DNA"/>
</dbReference>
<name>A0A165GD63_XYLHT</name>
<dbReference type="Proteomes" id="UP000076632">
    <property type="component" value="Unassembled WGS sequence"/>
</dbReference>
<evidence type="ECO:0000256" key="6">
    <source>
        <dbReference type="SAM" id="MobiDB-lite"/>
    </source>
</evidence>
<evidence type="ECO:0008006" key="9">
    <source>
        <dbReference type="Google" id="ProtNLM"/>
    </source>
</evidence>
<evidence type="ECO:0000256" key="1">
    <source>
        <dbReference type="ARBA" id="ARBA00004123"/>
    </source>
</evidence>
<proteinExistence type="inferred from homology"/>
<feature type="region of interest" description="Disordered" evidence="6">
    <location>
        <begin position="594"/>
        <end position="614"/>
    </location>
</feature>
<evidence type="ECO:0000256" key="5">
    <source>
        <dbReference type="ARBA" id="ARBA00023242"/>
    </source>
</evidence>
<evidence type="ECO:0000256" key="4">
    <source>
        <dbReference type="ARBA" id="ARBA00023163"/>
    </source>
</evidence>
<feature type="compositionally biased region" description="Basic residues" evidence="6">
    <location>
        <begin position="148"/>
        <end position="157"/>
    </location>
</feature>
<dbReference type="FunCoup" id="A0A165GD63">
    <property type="interactions" value="330"/>
</dbReference>
<feature type="compositionally biased region" description="Low complexity" evidence="6">
    <location>
        <begin position="212"/>
        <end position="221"/>
    </location>
</feature>
<dbReference type="OMA" id="DLSHMMA"/>
<dbReference type="GeneID" id="28897836"/>
<dbReference type="InParanoid" id="A0A165GD63"/>
<keyword evidence="8" id="KW-1185">Reference proteome</keyword>
<evidence type="ECO:0000256" key="2">
    <source>
        <dbReference type="ARBA" id="ARBA00005330"/>
    </source>
</evidence>
<dbReference type="STRING" id="1328760.A0A165GD63"/>
<gene>
    <name evidence="7" type="ORF">L228DRAFT_247660</name>
</gene>
<keyword evidence="3" id="KW-0805">Transcription regulation</keyword>
<dbReference type="PANTHER" id="PTHR13556">
    <property type="entry name" value="TRANSCRIPTIONAL ADAPTER 3-RELATED"/>
    <property type="match status" value="1"/>
</dbReference>
<keyword evidence="5" id="KW-0539">Nucleus</keyword>
<sequence>MPPTGGKGKGKGRDARRSRSRNTTPSSIGGSGAFSSPNAANTAILDIALSNLMVPTNISYDDILERHGNNGGIPDSKNLEILSADLKMLAQLAETRGQACDRGMRELSKRRKERLEEEREKERADEERREKMRREASAYGEDEDGGKKANKLKRKKDQVKPREERPLTHGAHGVARQDGTDVEMKDASLSPEQRRTSKRSGTSPGKVKREVASASASSLSPPSRPQSPTADAREEKEEERESSPASSESSSDSHQPPPAPAVPQYQTFGPDPSTFDDPTIYHIRDVKPGMSEEEIKEIFSVAVYPKDDLHDLIPGTPPDRDFSNAKPANQVTANAFATYADPYLRPLTEEDMAFLKERGDRATPFVMPRRGRRHYSEIWAEEDGSMASDAAQSSRDKLPANQPRGSMDQMTDEIAESEQISAGPLLTRLLAAMRPESRSSSNDDKAANTGHGDVLNGLANGEAGGDFDMNGESEKPQPPAAFLPESTQANWKVSTSKLDYAQMDERLKQELRYIGFLGDDEPDYDAHYDDEVAARLRFLQAELKNQSIINGSRKARIQEIAKERMAHQEFQTILDDLDNQVGQAYLKRTRTLGKGKKNVKRPGGAGGGSHYVNSAAGVSKPGIGDVARQLMERRAKWINSIGPVFEEGLTRVPTTDESIFSEKDMKRMISLEKEKWDEAEE</sequence>
<dbReference type="AlphaFoldDB" id="A0A165GD63"/>
<dbReference type="RefSeq" id="XP_018187602.1">
    <property type="nucleotide sequence ID" value="XM_018332699.1"/>
</dbReference>
<protein>
    <recommendedName>
        <fullName evidence="9">Transcriptional regulator Ngg1</fullName>
    </recommendedName>
</protein>
<evidence type="ECO:0000313" key="7">
    <source>
        <dbReference type="EMBL" id="KZF22047.1"/>
    </source>
</evidence>
<dbReference type="OrthoDB" id="1232at2759"/>